<evidence type="ECO:0000313" key="3">
    <source>
        <dbReference type="EMBL" id="SFR89133.1"/>
    </source>
</evidence>
<protein>
    <recommendedName>
        <fullName evidence="2">CAAX prenyl protease 2/Lysostaphin resistance protein A-like domain-containing protein</fullName>
    </recommendedName>
</protein>
<keyword evidence="4" id="KW-1185">Reference proteome</keyword>
<dbReference type="Pfam" id="PF02517">
    <property type="entry name" value="Rce1-like"/>
    <property type="match status" value="1"/>
</dbReference>
<dbReference type="InterPro" id="IPR003675">
    <property type="entry name" value="Rce1/LyrA-like_dom"/>
</dbReference>
<evidence type="ECO:0000313" key="4">
    <source>
        <dbReference type="Proteomes" id="UP000199462"/>
    </source>
</evidence>
<gene>
    <name evidence="3" type="ORF">SAMN04488010_3579</name>
</gene>
<keyword evidence="1" id="KW-1133">Transmembrane helix</keyword>
<dbReference type="AlphaFoldDB" id="A0A1I6KD06"/>
<feature type="transmembrane region" description="Helical" evidence="1">
    <location>
        <begin position="12"/>
        <end position="34"/>
    </location>
</feature>
<accession>A0A1I6KD06</accession>
<sequence length="250" mass="28608">MEKELKPLWSKIFNFDWKFGLFLILLICIPRFILVLHGNEIANMQFVGILMLVMAILPFLFLSKYGRRKIGIQKPTNYRWLFFALGIGIAFSILLYFLGDTLYGNTYQNWYQYIAKSYNIPQEMNEQSKLIMFGISAFISMSFSPIGEELFFRGIVHSSFANSVGNTKASIIDSAAFALVHISHFGLVFHNQQWEFLLLPSLIWVLSMFAVSILFYVCRKCSGSILGAIICHAAFNLGMTYCIFYPLSGN</sequence>
<keyword evidence="1" id="KW-0472">Membrane</keyword>
<evidence type="ECO:0000259" key="2">
    <source>
        <dbReference type="Pfam" id="PF02517"/>
    </source>
</evidence>
<dbReference type="EMBL" id="FOYX01000004">
    <property type="protein sequence ID" value="SFR89133.1"/>
    <property type="molecule type" value="Genomic_DNA"/>
</dbReference>
<dbReference type="Proteomes" id="UP000199462">
    <property type="component" value="Unassembled WGS sequence"/>
</dbReference>
<dbReference type="GO" id="GO:0004175">
    <property type="term" value="F:endopeptidase activity"/>
    <property type="evidence" value="ECO:0007669"/>
    <property type="project" value="UniProtKB-ARBA"/>
</dbReference>
<feature type="transmembrane region" description="Helical" evidence="1">
    <location>
        <begin position="46"/>
        <end position="66"/>
    </location>
</feature>
<evidence type="ECO:0000256" key="1">
    <source>
        <dbReference type="SAM" id="Phobius"/>
    </source>
</evidence>
<feature type="transmembrane region" description="Helical" evidence="1">
    <location>
        <begin position="196"/>
        <end position="218"/>
    </location>
</feature>
<keyword evidence="1" id="KW-0812">Transmembrane</keyword>
<name>A0A1I6KD06_9FLAO</name>
<feature type="transmembrane region" description="Helical" evidence="1">
    <location>
        <begin position="225"/>
        <end position="247"/>
    </location>
</feature>
<feature type="domain" description="CAAX prenyl protease 2/Lysostaphin resistance protein A-like" evidence="2">
    <location>
        <begin position="136"/>
        <end position="237"/>
    </location>
</feature>
<dbReference type="RefSeq" id="WP_091905168.1">
    <property type="nucleotide sequence ID" value="NZ_FOYX01000004.1"/>
</dbReference>
<reference evidence="4" key="1">
    <citation type="submission" date="2016-10" db="EMBL/GenBank/DDBJ databases">
        <authorList>
            <person name="Varghese N."/>
            <person name="Submissions S."/>
        </authorList>
    </citation>
    <scope>NUCLEOTIDE SEQUENCE [LARGE SCALE GENOMIC DNA]</scope>
    <source>
        <strain evidence="4">DSM 19891</strain>
    </source>
</reference>
<proteinExistence type="predicted"/>
<feature type="transmembrane region" description="Helical" evidence="1">
    <location>
        <begin position="78"/>
        <end position="98"/>
    </location>
</feature>
<dbReference type="STRING" id="440514.SAMN04488010_3579"/>
<dbReference type="GO" id="GO:0080120">
    <property type="term" value="P:CAAX-box protein maturation"/>
    <property type="evidence" value="ECO:0007669"/>
    <property type="project" value="UniProtKB-ARBA"/>
</dbReference>
<organism evidence="3 4">
    <name type="scientific">Maribacter stanieri</name>
    <dbReference type="NCBI Taxonomy" id="440514"/>
    <lineage>
        <taxon>Bacteria</taxon>
        <taxon>Pseudomonadati</taxon>
        <taxon>Bacteroidota</taxon>
        <taxon>Flavobacteriia</taxon>
        <taxon>Flavobacteriales</taxon>
        <taxon>Flavobacteriaceae</taxon>
        <taxon>Maribacter</taxon>
    </lineage>
</organism>